<evidence type="ECO:0000313" key="2">
    <source>
        <dbReference type="Proteomes" id="UP000887159"/>
    </source>
</evidence>
<comment type="caution">
    <text evidence="1">The sequence shown here is derived from an EMBL/GenBank/DDBJ whole genome shotgun (WGS) entry which is preliminary data.</text>
</comment>
<dbReference type="Proteomes" id="UP000887159">
    <property type="component" value="Unassembled WGS sequence"/>
</dbReference>
<reference evidence="1" key="1">
    <citation type="submission" date="2020-08" db="EMBL/GenBank/DDBJ databases">
        <title>Multicomponent nature underlies the extraordinary mechanical properties of spider dragline silk.</title>
        <authorList>
            <person name="Kono N."/>
            <person name="Nakamura H."/>
            <person name="Mori M."/>
            <person name="Yoshida Y."/>
            <person name="Ohtoshi R."/>
            <person name="Malay A.D."/>
            <person name="Moran D.A.P."/>
            <person name="Tomita M."/>
            <person name="Numata K."/>
            <person name="Arakawa K."/>
        </authorList>
    </citation>
    <scope>NUCLEOTIDE SEQUENCE</scope>
</reference>
<protein>
    <submittedName>
        <fullName evidence="1">Uncharacterized protein</fullName>
    </submittedName>
</protein>
<sequence length="79" mass="9264">MAKMESELLRNSINYRILPSKEGENEMNDKKEDGKIGKHFQGILEERHRKDSKLYGFSSLVLFIENRLRGIAVRIRDLT</sequence>
<gene>
    <name evidence="1" type="ORF">TNCV_1012641</name>
</gene>
<name>A0A8X7B9H4_TRICX</name>
<organism evidence="1 2">
    <name type="scientific">Trichonephila clavipes</name>
    <name type="common">Golden silk orbweaver</name>
    <name type="synonym">Nephila clavipes</name>
    <dbReference type="NCBI Taxonomy" id="2585209"/>
    <lineage>
        <taxon>Eukaryota</taxon>
        <taxon>Metazoa</taxon>
        <taxon>Ecdysozoa</taxon>
        <taxon>Arthropoda</taxon>
        <taxon>Chelicerata</taxon>
        <taxon>Arachnida</taxon>
        <taxon>Araneae</taxon>
        <taxon>Araneomorphae</taxon>
        <taxon>Entelegynae</taxon>
        <taxon>Araneoidea</taxon>
        <taxon>Nephilidae</taxon>
        <taxon>Trichonephila</taxon>
    </lineage>
</organism>
<proteinExistence type="predicted"/>
<dbReference type="EMBL" id="BMAU01021369">
    <property type="protein sequence ID" value="GFY24211.1"/>
    <property type="molecule type" value="Genomic_DNA"/>
</dbReference>
<evidence type="ECO:0000313" key="1">
    <source>
        <dbReference type="EMBL" id="GFY24211.1"/>
    </source>
</evidence>
<accession>A0A8X7B9H4</accession>
<dbReference type="AlphaFoldDB" id="A0A8X7B9H4"/>
<keyword evidence="2" id="KW-1185">Reference proteome</keyword>